<dbReference type="InterPro" id="IPR002797">
    <property type="entry name" value="Polysacc_synth"/>
</dbReference>
<feature type="transmembrane region" description="Helical" evidence="5">
    <location>
        <begin position="175"/>
        <end position="198"/>
    </location>
</feature>
<dbReference type="PANTHER" id="PTHR43424">
    <property type="entry name" value="LOCUS PUTATIVE PROTEIN 1-RELATED"/>
    <property type="match status" value="1"/>
</dbReference>
<dbReference type="RefSeq" id="WP_353388192.1">
    <property type="nucleotide sequence ID" value="NZ_BAABWD010000002.1"/>
</dbReference>
<feature type="transmembrane region" description="Helical" evidence="5">
    <location>
        <begin position="391"/>
        <end position="411"/>
    </location>
</feature>
<dbReference type="EMBL" id="BAABWD010000002">
    <property type="protein sequence ID" value="GAA6131556.1"/>
    <property type="molecule type" value="Genomic_DNA"/>
</dbReference>
<sequence>MNSNTKFVAAKKYILNILWIFVDKGASLLITFLTTVVVARYLGPSDYGILAYAISLGTLFAVAGHMGLSGLVVRELVKHPERADETLGTCLGLKFIGMLSGFCLLLIYAVITEWQNTIKFSMILIIGSAMLFNCFDVVDYWFQSKIKARYITISRVAGIASASLFKISLCFTGLSLLYFSLGNLIQSIVIAGLFIAIYKLTTGHSVTTWKFNKERARKLFSEGWLIYAGSVFAIVNLKADQIMLEKMSGSSEVGIYAVAAQLSEAIYFIPIAIVATLFPKLISIHQNKQEFTLNLQRLFDLLFALAITIAIAFTFAAPFIISFFFGAAYSESSDILQIHIWACIFIFLRAAFSKWIIIEGALIFSLITQGLGAFANIAANLYLIPKFGGEGAAYATLLSYAASSYISLAIYEKTRPVFFMMTKAYLSPFRYLMLIASGKMNK</sequence>
<dbReference type="CDD" id="cd13128">
    <property type="entry name" value="MATE_Wzx_like"/>
    <property type="match status" value="1"/>
</dbReference>
<evidence type="ECO:0000256" key="1">
    <source>
        <dbReference type="ARBA" id="ARBA00004141"/>
    </source>
</evidence>
<keyword evidence="2 5" id="KW-0812">Transmembrane</keyword>
<gene>
    <name evidence="6" type="ORF">NBRC116187_19160</name>
</gene>
<dbReference type="PANTHER" id="PTHR43424:SF1">
    <property type="entry name" value="LOCUS PUTATIVE PROTEIN 1-RELATED"/>
    <property type="match status" value="1"/>
</dbReference>
<comment type="subcellular location">
    <subcellularLocation>
        <location evidence="1">Membrane</location>
        <topology evidence="1">Multi-pass membrane protein</topology>
    </subcellularLocation>
</comment>
<feature type="transmembrane region" description="Helical" evidence="5">
    <location>
        <begin position="361"/>
        <end position="385"/>
    </location>
</feature>
<name>A0ABP9ZQ14_9GAMM</name>
<evidence type="ECO:0000256" key="2">
    <source>
        <dbReference type="ARBA" id="ARBA00022692"/>
    </source>
</evidence>
<feature type="transmembrane region" description="Helical" evidence="5">
    <location>
        <begin position="117"/>
        <end position="138"/>
    </location>
</feature>
<feature type="transmembrane region" description="Helical" evidence="5">
    <location>
        <begin position="298"/>
        <end position="329"/>
    </location>
</feature>
<organism evidence="6 7">
    <name type="scientific">Halopseudomonas sabulinigri</name>
    <dbReference type="NCBI Taxonomy" id="472181"/>
    <lineage>
        <taxon>Bacteria</taxon>
        <taxon>Pseudomonadati</taxon>
        <taxon>Pseudomonadota</taxon>
        <taxon>Gammaproteobacteria</taxon>
        <taxon>Pseudomonadales</taxon>
        <taxon>Pseudomonadaceae</taxon>
        <taxon>Halopseudomonas</taxon>
    </lineage>
</organism>
<evidence type="ECO:0000313" key="7">
    <source>
        <dbReference type="Proteomes" id="UP001486808"/>
    </source>
</evidence>
<feature type="transmembrane region" description="Helical" evidence="5">
    <location>
        <begin position="335"/>
        <end position="352"/>
    </location>
</feature>
<protein>
    <submittedName>
        <fullName evidence="6">Flippase</fullName>
    </submittedName>
</protein>
<comment type="caution">
    <text evidence="6">The sequence shown here is derived from an EMBL/GenBank/DDBJ whole genome shotgun (WGS) entry which is preliminary data.</text>
</comment>
<evidence type="ECO:0000313" key="6">
    <source>
        <dbReference type="EMBL" id="GAA6131556.1"/>
    </source>
</evidence>
<evidence type="ECO:0000256" key="3">
    <source>
        <dbReference type="ARBA" id="ARBA00022989"/>
    </source>
</evidence>
<keyword evidence="3 5" id="KW-1133">Transmembrane helix</keyword>
<dbReference type="Proteomes" id="UP001486808">
    <property type="component" value="Unassembled WGS sequence"/>
</dbReference>
<evidence type="ECO:0000256" key="4">
    <source>
        <dbReference type="ARBA" id="ARBA00023136"/>
    </source>
</evidence>
<keyword evidence="7" id="KW-1185">Reference proteome</keyword>
<feature type="transmembrane region" description="Helical" evidence="5">
    <location>
        <begin position="21"/>
        <end position="43"/>
    </location>
</feature>
<evidence type="ECO:0000256" key="5">
    <source>
        <dbReference type="SAM" id="Phobius"/>
    </source>
</evidence>
<accession>A0ABP9ZQ14</accession>
<feature type="transmembrane region" description="Helical" evidence="5">
    <location>
        <begin position="150"/>
        <end position="169"/>
    </location>
</feature>
<feature type="transmembrane region" description="Helical" evidence="5">
    <location>
        <begin position="219"/>
        <end position="235"/>
    </location>
</feature>
<dbReference type="Pfam" id="PF01943">
    <property type="entry name" value="Polysacc_synt"/>
    <property type="match status" value="1"/>
</dbReference>
<feature type="transmembrane region" description="Helical" evidence="5">
    <location>
        <begin position="255"/>
        <end position="278"/>
    </location>
</feature>
<proteinExistence type="predicted"/>
<dbReference type="InterPro" id="IPR052556">
    <property type="entry name" value="PolySynth_Transporter"/>
</dbReference>
<feature type="transmembrane region" description="Helical" evidence="5">
    <location>
        <begin position="93"/>
        <end position="111"/>
    </location>
</feature>
<reference evidence="6 7" key="1">
    <citation type="submission" date="2024-04" db="EMBL/GenBank/DDBJ databases">
        <title>Draft genome sequence of Halopseudomonas sabulinigri NBRC 116187.</title>
        <authorList>
            <person name="Miyakawa T."/>
            <person name="Kusuya Y."/>
            <person name="Miura T."/>
        </authorList>
    </citation>
    <scope>NUCLEOTIDE SEQUENCE [LARGE SCALE GENOMIC DNA]</scope>
    <source>
        <strain evidence="6 7">4NH20-0042</strain>
    </source>
</reference>
<feature type="transmembrane region" description="Helical" evidence="5">
    <location>
        <begin position="49"/>
        <end position="73"/>
    </location>
</feature>
<keyword evidence="4 5" id="KW-0472">Membrane</keyword>